<gene>
    <name evidence="1" type="ORF">GRG538_LOCUS4453</name>
</gene>
<evidence type="ECO:0000313" key="2">
    <source>
        <dbReference type="Proteomes" id="UP000663872"/>
    </source>
</evidence>
<comment type="caution">
    <text evidence="1">The sequence shown here is derived from an EMBL/GenBank/DDBJ whole genome shotgun (WGS) entry which is preliminary data.</text>
</comment>
<protein>
    <submittedName>
        <fullName evidence="1">Uncharacterized protein</fullName>
    </submittedName>
</protein>
<accession>A0A817V6Q3</accession>
<dbReference type="SUPFAM" id="SSF56219">
    <property type="entry name" value="DNase I-like"/>
    <property type="match status" value="1"/>
</dbReference>
<dbReference type="InterPro" id="IPR036691">
    <property type="entry name" value="Endo/exonu/phosph_ase_sf"/>
</dbReference>
<dbReference type="AlphaFoldDB" id="A0A817V6Q3"/>
<proteinExistence type="predicted"/>
<organism evidence="1 2">
    <name type="scientific">Rotaria socialis</name>
    <dbReference type="NCBI Taxonomy" id="392032"/>
    <lineage>
        <taxon>Eukaryota</taxon>
        <taxon>Metazoa</taxon>
        <taxon>Spiralia</taxon>
        <taxon>Gnathifera</taxon>
        <taxon>Rotifera</taxon>
        <taxon>Eurotatoria</taxon>
        <taxon>Bdelloidea</taxon>
        <taxon>Philodinida</taxon>
        <taxon>Philodinidae</taxon>
        <taxon>Rotaria</taxon>
    </lineage>
</organism>
<evidence type="ECO:0000313" key="1">
    <source>
        <dbReference type="EMBL" id="CAF3339011.1"/>
    </source>
</evidence>
<name>A0A817V6Q3_9BILA</name>
<sequence>MRISVCHIDITSIVKHKDELFAKFSTYDIISVNETNLKGEQPFSLKGYNIFRNDRVGKSGGGVLLAVKHHIKCSEILNETTGQNEIFAIEIPTKSLFKSIIIASI</sequence>
<dbReference type="Proteomes" id="UP000663872">
    <property type="component" value="Unassembled WGS sequence"/>
</dbReference>
<reference evidence="1" key="1">
    <citation type="submission" date="2021-02" db="EMBL/GenBank/DDBJ databases">
        <authorList>
            <person name="Nowell W R."/>
        </authorList>
    </citation>
    <scope>NUCLEOTIDE SEQUENCE</scope>
</reference>
<dbReference type="Gene3D" id="3.60.10.10">
    <property type="entry name" value="Endonuclease/exonuclease/phosphatase"/>
    <property type="match status" value="1"/>
</dbReference>
<dbReference type="EMBL" id="CAJNYT010000224">
    <property type="protein sequence ID" value="CAF3339011.1"/>
    <property type="molecule type" value="Genomic_DNA"/>
</dbReference>